<dbReference type="Gene3D" id="3.30.450.20">
    <property type="entry name" value="PAS domain"/>
    <property type="match status" value="1"/>
</dbReference>
<dbReference type="RefSeq" id="WP_190435856.1">
    <property type="nucleotide sequence ID" value="NZ_JAMPKM010000005.1"/>
</dbReference>
<dbReference type="PRINTS" id="PR00344">
    <property type="entry name" value="BCTRLSENSOR"/>
</dbReference>
<keyword evidence="7" id="KW-0547">Nucleotide-binding</keyword>
<keyword evidence="5" id="KW-0902">Two-component regulatory system</keyword>
<evidence type="ECO:0000313" key="8">
    <source>
        <dbReference type="Proteomes" id="UP001464891"/>
    </source>
</evidence>
<dbReference type="Pfam" id="PF02518">
    <property type="entry name" value="HATPase_c"/>
    <property type="match status" value="1"/>
</dbReference>
<dbReference type="InterPro" id="IPR003661">
    <property type="entry name" value="HisK_dim/P_dom"/>
</dbReference>
<comment type="caution">
    <text evidence="7">The sequence shown here is derived from an EMBL/GenBank/DDBJ whole genome shotgun (WGS) entry which is preliminary data.</text>
</comment>
<dbReference type="InterPro" id="IPR036097">
    <property type="entry name" value="HisK_dim/P_sf"/>
</dbReference>
<dbReference type="GO" id="GO:0005524">
    <property type="term" value="F:ATP binding"/>
    <property type="evidence" value="ECO:0007669"/>
    <property type="project" value="UniProtKB-KW"/>
</dbReference>
<proteinExistence type="predicted"/>
<evidence type="ECO:0000259" key="6">
    <source>
        <dbReference type="PROSITE" id="PS50109"/>
    </source>
</evidence>
<evidence type="ECO:0000256" key="5">
    <source>
        <dbReference type="ARBA" id="ARBA00023012"/>
    </source>
</evidence>
<dbReference type="CDD" id="cd00082">
    <property type="entry name" value="HisKA"/>
    <property type="match status" value="1"/>
</dbReference>
<feature type="domain" description="Histidine kinase" evidence="6">
    <location>
        <begin position="229"/>
        <end position="491"/>
    </location>
</feature>
<keyword evidence="4" id="KW-0808">Transferase</keyword>
<organism evidence="7 8">
    <name type="scientific">Trichocoleus desertorum GB2-A4</name>
    <dbReference type="NCBI Taxonomy" id="2933944"/>
    <lineage>
        <taxon>Bacteria</taxon>
        <taxon>Bacillati</taxon>
        <taxon>Cyanobacteriota</taxon>
        <taxon>Cyanophyceae</taxon>
        <taxon>Leptolyngbyales</taxon>
        <taxon>Trichocoleusaceae</taxon>
        <taxon>Trichocoleus</taxon>
    </lineage>
</organism>
<dbReference type="InterPro" id="IPR035965">
    <property type="entry name" value="PAS-like_dom_sf"/>
</dbReference>
<gene>
    <name evidence="7" type="ORF">NC998_10925</name>
</gene>
<evidence type="ECO:0000256" key="1">
    <source>
        <dbReference type="ARBA" id="ARBA00000085"/>
    </source>
</evidence>
<name>A0ABV0J918_9CYAN</name>
<dbReference type="Gene3D" id="3.30.565.10">
    <property type="entry name" value="Histidine kinase-like ATPase, C-terminal domain"/>
    <property type="match status" value="1"/>
</dbReference>
<protein>
    <recommendedName>
        <fullName evidence="2">histidine kinase</fullName>
        <ecNumber evidence="2">2.7.13.3</ecNumber>
    </recommendedName>
</protein>
<comment type="catalytic activity">
    <reaction evidence="1">
        <text>ATP + protein L-histidine = ADP + protein N-phospho-L-histidine.</text>
        <dbReference type="EC" id="2.7.13.3"/>
    </reaction>
</comment>
<dbReference type="InterPro" id="IPR004358">
    <property type="entry name" value="Sig_transdc_His_kin-like_C"/>
</dbReference>
<evidence type="ECO:0000256" key="4">
    <source>
        <dbReference type="ARBA" id="ARBA00022777"/>
    </source>
</evidence>
<dbReference type="PROSITE" id="PS50109">
    <property type="entry name" value="HIS_KIN"/>
    <property type="match status" value="1"/>
</dbReference>
<dbReference type="InterPro" id="IPR036890">
    <property type="entry name" value="HATPase_C_sf"/>
</dbReference>
<keyword evidence="4" id="KW-0418">Kinase</keyword>
<dbReference type="EC" id="2.7.13.3" evidence="2"/>
<dbReference type="InterPro" id="IPR003594">
    <property type="entry name" value="HATPase_dom"/>
</dbReference>
<dbReference type="SUPFAM" id="SSF55874">
    <property type="entry name" value="ATPase domain of HSP90 chaperone/DNA topoisomerase II/histidine kinase"/>
    <property type="match status" value="1"/>
</dbReference>
<evidence type="ECO:0000256" key="3">
    <source>
        <dbReference type="ARBA" id="ARBA00022553"/>
    </source>
</evidence>
<keyword evidence="7" id="KW-0067">ATP-binding</keyword>
<evidence type="ECO:0000256" key="2">
    <source>
        <dbReference type="ARBA" id="ARBA00012438"/>
    </source>
</evidence>
<dbReference type="Gene3D" id="1.10.287.130">
    <property type="match status" value="1"/>
</dbReference>
<accession>A0ABV0J918</accession>
<dbReference type="InterPro" id="IPR005467">
    <property type="entry name" value="His_kinase_dom"/>
</dbReference>
<dbReference type="SUPFAM" id="SSF55785">
    <property type="entry name" value="PYP-like sensor domain (PAS domain)"/>
    <property type="match status" value="1"/>
</dbReference>
<dbReference type="Proteomes" id="UP001464891">
    <property type="component" value="Unassembled WGS sequence"/>
</dbReference>
<keyword evidence="3" id="KW-0597">Phosphoprotein</keyword>
<sequence length="496" mass="55195">MVANSTDLVSKLRTTLGKMEVALGAITEAIAWTDELGRVQWSNTAFDHLIAKNRFDILGTKLINLLPLIQNGEPVSVATHPVTMAFKRQRDSTACYEFRQDNTTLVIEISCTCIHLKDADNGVVVAIRNITQRQQAEALSKRHQEQLQDLVEERTATLSFINNQLQQEVCDRQYTEAVLRESEAKNRALAEAATLQAQQLSQTLLELKQTQTQLVQSAKMSSLGQMVAGIAHEINNPVNFIYGNLTYTDQYTQNLLALLQLYQQAYPQPNSKITEFSEAIELDFLINDLPRILASMQIGAERIREIVLSLRTFARLDEAERKAVDIHAGIDSTLLILENRLKSKGRDPEITVVKKYGELPEVECYASQLNQVFMNVLSNAIDALEEQPEPRVITIKTSAVSSTAAPDKTQPLGDQSDRVIIQIHDNGPGIPEAVQAKLFEPFFTTKPTQQGTGLGLAISYQIIVDKHKGTLRCTSAPEQGTEFWIEIPLQDVAADA</sequence>
<dbReference type="EMBL" id="JAMPKM010000005">
    <property type="protein sequence ID" value="MEP0817610.1"/>
    <property type="molecule type" value="Genomic_DNA"/>
</dbReference>
<dbReference type="SMART" id="SM00387">
    <property type="entry name" value="HATPase_c"/>
    <property type="match status" value="1"/>
</dbReference>
<evidence type="ECO:0000313" key="7">
    <source>
        <dbReference type="EMBL" id="MEP0817610.1"/>
    </source>
</evidence>
<keyword evidence="8" id="KW-1185">Reference proteome</keyword>
<dbReference type="PANTHER" id="PTHR43065">
    <property type="entry name" value="SENSOR HISTIDINE KINASE"/>
    <property type="match status" value="1"/>
</dbReference>
<dbReference type="SUPFAM" id="SSF47384">
    <property type="entry name" value="Homodimeric domain of signal transducing histidine kinase"/>
    <property type="match status" value="1"/>
</dbReference>
<dbReference type="PANTHER" id="PTHR43065:SF50">
    <property type="entry name" value="HISTIDINE KINASE"/>
    <property type="match status" value="1"/>
</dbReference>
<reference evidence="7 8" key="1">
    <citation type="submission" date="2022-04" db="EMBL/GenBank/DDBJ databases">
        <title>Positive selection, recombination, and allopatry shape intraspecific diversity of widespread and dominant cyanobacteria.</title>
        <authorList>
            <person name="Wei J."/>
            <person name="Shu W."/>
            <person name="Hu C."/>
        </authorList>
    </citation>
    <scope>NUCLEOTIDE SEQUENCE [LARGE SCALE GENOMIC DNA]</scope>
    <source>
        <strain evidence="7 8">GB2-A4</strain>
    </source>
</reference>